<sequence length="79" mass="8577">MNIDWQTLFAQILPFVPAAYVGDITTIGTFLIALAAVIARYWPRPADGSKWLPLYNLVNSIGMNGKHAANADDTKGATK</sequence>
<dbReference type="RefSeq" id="WP_222547578.1">
    <property type="nucleotide sequence ID" value="NZ_BAPW01000046.1"/>
</dbReference>
<evidence type="ECO:0000256" key="1">
    <source>
        <dbReference type="SAM" id="Phobius"/>
    </source>
</evidence>
<evidence type="ECO:0000313" key="3">
    <source>
        <dbReference type="Proteomes" id="UP001523401"/>
    </source>
</evidence>
<dbReference type="EMBL" id="JAMXQU010000009">
    <property type="protein sequence ID" value="MCO6160689.1"/>
    <property type="molecule type" value="Genomic_DNA"/>
</dbReference>
<evidence type="ECO:0000313" key="2">
    <source>
        <dbReference type="EMBL" id="MCO6160689.1"/>
    </source>
</evidence>
<feature type="transmembrane region" description="Helical" evidence="1">
    <location>
        <begin position="20"/>
        <end position="42"/>
    </location>
</feature>
<protein>
    <submittedName>
        <fullName evidence="2">Uncharacterized protein</fullName>
    </submittedName>
</protein>
<comment type="caution">
    <text evidence="2">The sequence shown here is derived from an EMBL/GenBank/DDBJ whole genome shotgun (WGS) entry which is preliminary data.</text>
</comment>
<proteinExistence type="predicted"/>
<dbReference type="Proteomes" id="UP001523401">
    <property type="component" value="Unassembled WGS sequence"/>
</dbReference>
<name>A0ABT1CKA5_9PROT</name>
<reference evidence="2 3" key="1">
    <citation type="submission" date="2022-06" db="EMBL/GenBank/DDBJ databases">
        <title>Whole-genome of Asaia lannensis strain LMG 27011T.</title>
        <authorList>
            <person name="Sombolestani A."/>
        </authorList>
    </citation>
    <scope>NUCLEOTIDE SEQUENCE [LARGE SCALE GENOMIC DNA]</scope>
    <source>
        <strain evidence="2 3">NBRC 102526</strain>
    </source>
</reference>
<accession>A0ABT1CKA5</accession>
<keyword evidence="1" id="KW-0472">Membrane</keyword>
<keyword evidence="3" id="KW-1185">Reference proteome</keyword>
<gene>
    <name evidence="2" type="ORF">NF685_11670</name>
</gene>
<keyword evidence="1" id="KW-0812">Transmembrane</keyword>
<keyword evidence="1" id="KW-1133">Transmembrane helix</keyword>
<organism evidence="2 3">
    <name type="scientific">Asaia lannensis NBRC 102526</name>
    <dbReference type="NCBI Taxonomy" id="1307926"/>
    <lineage>
        <taxon>Bacteria</taxon>
        <taxon>Pseudomonadati</taxon>
        <taxon>Pseudomonadota</taxon>
        <taxon>Alphaproteobacteria</taxon>
        <taxon>Acetobacterales</taxon>
        <taxon>Acetobacteraceae</taxon>
        <taxon>Asaia</taxon>
    </lineage>
</organism>